<dbReference type="Gene3D" id="3.30.565.10">
    <property type="entry name" value="Histidine kinase-like ATPase, C-terminal domain"/>
    <property type="match status" value="1"/>
</dbReference>
<keyword evidence="6 13" id="KW-0812">Transmembrane</keyword>
<keyword evidence="11" id="KW-0902">Two-component regulatory system</keyword>
<evidence type="ECO:0000313" key="16">
    <source>
        <dbReference type="EMBL" id="AGA91876.1"/>
    </source>
</evidence>
<dbReference type="STRING" id="765912.Thimo_3196"/>
<dbReference type="PANTHER" id="PTHR45436:SF4">
    <property type="entry name" value="SENSOR PROTEIN PHOQ"/>
    <property type="match status" value="1"/>
</dbReference>
<dbReference type="InterPro" id="IPR036890">
    <property type="entry name" value="HATPase_C_sf"/>
</dbReference>
<keyword evidence="12 13" id="KW-0472">Membrane</keyword>
<evidence type="ECO:0000256" key="11">
    <source>
        <dbReference type="ARBA" id="ARBA00023012"/>
    </source>
</evidence>
<dbReference type="OrthoDB" id="9809567at2"/>
<proteinExistence type="predicted"/>
<keyword evidence="9" id="KW-0067">ATP-binding</keyword>
<dbReference type="AlphaFoldDB" id="L0H0Y4"/>
<dbReference type="PANTHER" id="PTHR45436">
    <property type="entry name" value="SENSOR HISTIDINE KINASE YKOH"/>
    <property type="match status" value="1"/>
</dbReference>
<dbReference type="InterPro" id="IPR003660">
    <property type="entry name" value="HAMP_dom"/>
</dbReference>
<dbReference type="InterPro" id="IPR050428">
    <property type="entry name" value="TCS_sensor_his_kinase"/>
</dbReference>
<evidence type="ECO:0000256" key="13">
    <source>
        <dbReference type="SAM" id="Phobius"/>
    </source>
</evidence>
<evidence type="ECO:0000256" key="6">
    <source>
        <dbReference type="ARBA" id="ARBA00022692"/>
    </source>
</evidence>
<dbReference type="PROSITE" id="PS50885">
    <property type="entry name" value="HAMP"/>
    <property type="match status" value="1"/>
</dbReference>
<dbReference type="Gene3D" id="1.10.287.130">
    <property type="match status" value="1"/>
</dbReference>
<dbReference type="InterPro" id="IPR004358">
    <property type="entry name" value="Sig_transdc_His_kin-like_C"/>
</dbReference>
<accession>L0H0Y4</accession>
<keyword evidence="10 13" id="KW-1133">Transmembrane helix</keyword>
<evidence type="ECO:0000256" key="5">
    <source>
        <dbReference type="ARBA" id="ARBA00022679"/>
    </source>
</evidence>
<dbReference type="KEGG" id="tmb:Thimo_3196"/>
<feature type="domain" description="Histidine kinase" evidence="14">
    <location>
        <begin position="246"/>
        <end position="446"/>
    </location>
</feature>
<comment type="subcellular location">
    <subcellularLocation>
        <location evidence="2">Membrane</location>
    </subcellularLocation>
</comment>
<dbReference type="EMBL" id="CP003051">
    <property type="protein sequence ID" value="AGA91876.1"/>
    <property type="molecule type" value="Genomic_DNA"/>
</dbReference>
<evidence type="ECO:0000256" key="3">
    <source>
        <dbReference type="ARBA" id="ARBA00012438"/>
    </source>
</evidence>
<dbReference type="SMART" id="SM00387">
    <property type="entry name" value="HATPase_c"/>
    <property type="match status" value="1"/>
</dbReference>
<evidence type="ECO:0000256" key="1">
    <source>
        <dbReference type="ARBA" id="ARBA00000085"/>
    </source>
</evidence>
<evidence type="ECO:0000256" key="9">
    <source>
        <dbReference type="ARBA" id="ARBA00022840"/>
    </source>
</evidence>
<comment type="catalytic activity">
    <reaction evidence="1">
        <text>ATP + protein L-histidine = ADP + protein N-phospho-L-histidine.</text>
        <dbReference type="EC" id="2.7.13.3"/>
    </reaction>
</comment>
<dbReference type="GO" id="GO:0005524">
    <property type="term" value="F:ATP binding"/>
    <property type="evidence" value="ECO:0007669"/>
    <property type="project" value="UniProtKB-KW"/>
</dbReference>
<keyword evidence="7" id="KW-0547">Nucleotide-binding</keyword>
<keyword evidence="8 16" id="KW-0418">Kinase</keyword>
<dbReference type="RefSeq" id="WP_015282004.1">
    <property type="nucleotide sequence ID" value="NC_019940.1"/>
</dbReference>
<name>L0H0Y4_9GAMM</name>
<dbReference type="CDD" id="cd16954">
    <property type="entry name" value="HATPase_PhoQ-like"/>
    <property type="match status" value="1"/>
</dbReference>
<dbReference type="InterPro" id="IPR036097">
    <property type="entry name" value="HisK_dim/P_sf"/>
</dbReference>
<dbReference type="SUPFAM" id="SSF55874">
    <property type="entry name" value="ATPase domain of HSP90 chaperone/DNA topoisomerase II/histidine kinase"/>
    <property type="match status" value="1"/>
</dbReference>
<dbReference type="GO" id="GO:0000155">
    <property type="term" value="F:phosphorelay sensor kinase activity"/>
    <property type="evidence" value="ECO:0007669"/>
    <property type="project" value="InterPro"/>
</dbReference>
<reference evidence="16 17" key="1">
    <citation type="submission" date="2011-09" db="EMBL/GenBank/DDBJ databases">
        <title>Complete sequence of chromosome of Thioflavicoccus mobilis 8321.</title>
        <authorList>
            <consortium name="US DOE Joint Genome Institute"/>
            <person name="Lucas S."/>
            <person name="Han J."/>
            <person name="Lapidus A."/>
            <person name="Cheng J.-F."/>
            <person name="Goodwin L."/>
            <person name="Pitluck S."/>
            <person name="Peters L."/>
            <person name="Ovchinnikova G."/>
            <person name="Lu M."/>
            <person name="Detter J.C."/>
            <person name="Han C."/>
            <person name="Tapia R."/>
            <person name="Land M."/>
            <person name="Hauser L."/>
            <person name="Kyrpides N."/>
            <person name="Ivanova N."/>
            <person name="Pagani I."/>
            <person name="Vogl K."/>
            <person name="Liu Z."/>
            <person name="Imhoff J."/>
            <person name="Thiel V."/>
            <person name="Frigaard N.-U."/>
            <person name="Bryant D."/>
            <person name="Woyke T."/>
        </authorList>
    </citation>
    <scope>NUCLEOTIDE SEQUENCE [LARGE SCALE GENOMIC DNA]</scope>
    <source>
        <strain evidence="16 17">8321</strain>
    </source>
</reference>
<evidence type="ECO:0000313" key="17">
    <source>
        <dbReference type="Proteomes" id="UP000010816"/>
    </source>
</evidence>
<keyword evidence="17" id="KW-1185">Reference proteome</keyword>
<evidence type="ECO:0000259" key="15">
    <source>
        <dbReference type="PROSITE" id="PS50885"/>
    </source>
</evidence>
<dbReference type="Pfam" id="PF02518">
    <property type="entry name" value="HATPase_c"/>
    <property type="match status" value="1"/>
</dbReference>
<dbReference type="PRINTS" id="PR00344">
    <property type="entry name" value="BCTRLSENSOR"/>
</dbReference>
<evidence type="ECO:0000256" key="7">
    <source>
        <dbReference type="ARBA" id="ARBA00022741"/>
    </source>
</evidence>
<gene>
    <name evidence="16" type="ORF">Thimo_3196</name>
</gene>
<dbReference type="GO" id="GO:0005886">
    <property type="term" value="C:plasma membrane"/>
    <property type="evidence" value="ECO:0007669"/>
    <property type="project" value="TreeGrafter"/>
</dbReference>
<protein>
    <recommendedName>
        <fullName evidence="3">histidine kinase</fullName>
        <ecNumber evidence="3">2.7.13.3</ecNumber>
    </recommendedName>
</protein>
<dbReference type="InterPro" id="IPR058619">
    <property type="entry name" value="PhoQ/CarS-like_HATPase"/>
</dbReference>
<dbReference type="PROSITE" id="PS50109">
    <property type="entry name" value="HIS_KIN"/>
    <property type="match status" value="1"/>
</dbReference>
<dbReference type="SUPFAM" id="SSF47384">
    <property type="entry name" value="Homodimeric domain of signal transducing histidine kinase"/>
    <property type="match status" value="1"/>
</dbReference>
<feature type="transmembrane region" description="Helical" evidence="13">
    <location>
        <begin position="167"/>
        <end position="185"/>
    </location>
</feature>
<dbReference type="PATRIC" id="fig|765912.4.peg.3125"/>
<dbReference type="HOGENOM" id="CLU_000445_42_2_6"/>
<evidence type="ECO:0000256" key="12">
    <source>
        <dbReference type="ARBA" id="ARBA00023136"/>
    </source>
</evidence>
<keyword evidence="5" id="KW-0808">Transferase</keyword>
<organism evidence="16 17">
    <name type="scientific">Thioflavicoccus mobilis 8321</name>
    <dbReference type="NCBI Taxonomy" id="765912"/>
    <lineage>
        <taxon>Bacteria</taxon>
        <taxon>Pseudomonadati</taxon>
        <taxon>Pseudomonadota</taxon>
        <taxon>Gammaproteobacteria</taxon>
        <taxon>Chromatiales</taxon>
        <taxon>Chromatiaceae</taxon>
        <taxon>Thioflavicoccus</taxon>
    </lineage>
</organism>
<dbReference type="CDD" id="cd00082">
    <property type="entry name" value="HisKA"/>
    <property type="match status" value="1"/>
</dbReference>
<sequence length="446" mass="48617">MRSIQARILLGAVFLLLLFLLLTHLALDQAFRDAARTAREERLLGQIYLLMAVAELEDRRVLLPRDLLEPRLNLPASGLYARVFDADGETIWASASALDASGPPFPVKLNPGAHRAEIQRDQTDRGYLTQEFAVLWAIGEQREVLTFAVAEDLSAFEEELGRFRTSLATWLGAMALFLLAALVAAMRWGLRPLRRVVAEVAAIESGAQAALHGEYPSELHGLTDNLNALLGHQAAQQRRLDHALGDLAHSLKTPLAVLRSGVAETAMPAAARALMTEQLTRMEHLVDYQLQRARSGAGAAAGLAPPVPIRPIVERLVAALMKVYRDKAVAVSVVCDERLVFRGPEGDLMEIVGNLLDNACKWCERHVRIRVLRGSGLAIQVEDDGPGIPPERREALLERGARADELAPGHGIGLAVARELCLAYGGRLRIAHSPLGGALVEARLMR</sequence>
<evidence type="ECO:0000259" key="14">
    <source>
        <dbReference type="PROSITE" id="PS50109"/>
    </source>
</evidence>
<evidence type="ECO:0000256" key="2">
    <source>
        <dbReference type="ARBA" id="ARBA00004370"/>
    </source>
</evidence>
<evidence type="ECO:0000256" key="10">
    <source>
        <dbReference type="ARBA" id="ARBA00022989"/>
    </source>
</evidence>
<dbReference type="InterPro" id="IPR005467">
    <property type="entry name" value="His_kinase_dom"/>
</dbReference>
<keyword evidence="4" id="KW-0597">Phosphoprotein</keyword>
<dbReference type="eggNOG" id="COG0642">
    <property type="taxonomic scope" value="Bacteria"/>
</dbReference>
<dbReference type="Proteomes" id="UP000010816">
    <property type="component" value="Chromosome"/>
</dbReference>
<evidence type="ECO:0000256" key="8">
    <source>
        <dbReference type="ARBA" id="ARBA00022777"/>
    </source>
</evidence>
<dbReference type="InterPro" id="IPR003661">
    <property type="entry name" value="HisK_dim/P_dom"/>
</dbReference>
<dbReference type="InterPro" id="IPR003594">
    <property type="entry name" value="HATPase_dom"/>
</dbReference>
<dbReference type="EC" id="2.7.13.3" evidence="3"/>
<feature type="domain" description="HAMP" evidence="15">
    <location>
        <begin position="187"/>
        <end position="238"/>
    </location>
</feature>
<evidence type="ECO:0000256" key="4">
    <source>
        <dbReference type="ARBA" id="ARBA00022553"/>
    </source>
</evidence>